<comment type="caution">
    <text evidence="1">The sequence shown here is derived from an EMBL/GenBank/DDBJ whole genome shotgun (WGS) entry which is preliminary data.</text>
</comment>
<sequence>MSNKLREDITAYMCKQSMSVGGWFCAWWFRHHIDHGALGTRAIRKELERMEKARLVRSDHSQMNNTKWQLTEVTP</sequence>
<reference evidence="1" key="2">
    <citation type="submission" date="2020-07" db="EMBL/GenBank/DDBJ databases">
        <authorList>
            <person name="Lood C."/>
            <person name="Girard L."/>
        </authorList>
    </citation>
    <scope>NUCLEOTIDE SEQUENCE</scope>
    <source>
        <strain evidence="1">SWRI153</strain>
    </source>
</reference>
<accession>A0A923F5Q9</accession>
<gene>
    <name evidence="2" type="ORF">HU727_016300</name>
    <name evidence="1" type="ORF">HU727_15125</name>
</gene>
<reference evidence="1 3" key="1">
    <citation type="journal article" date="2020" name="Microorganisms">
        <title>Reliable Identification of Environmental Pseudomonas Isolates Using the rpoD Gene.</title>
        <authorList>
            <consortium name="The Broad Institute Genome Sequencing Platform"/>
            <person name="Girard L."/>
            <person name="Lood C."/>
            <person name="Rokni-Zadeh H."/>
            <person name="van Noort V."/>
            <person name="Lavigne R."/>
            <person name="De Mot R."/>
        </authorList>
    </citation>
    <scope>NUCLEOTIDE SEQUENCE</scope>
    <source>
        <strain evidence="1 3">SWRI153</strain>
    </source>
</reference>
<evidence type="ECO:0000313" key="2">
    <source>
        <dbReference type="EMBL" id="MBV4487154.1"/>
    </source>
</evidence>
<proteinExistence type="predicted"/>
<dbReference type="RefSeq" id="WP_186532573.1">
    <property type="nucleotide sequence ID" value="NZ_JABWQP020000007.1"/>
</dbReference>
<dbReference type="EMBL" id="JABWQP020000007">
    <property type="protein sequence ID" value="MBV4487154.1"/>
    <property type="molecule type" value="Genomic_DNA"/>
</dbReference>
<dbReference type="Proteomes" id="UP000648816">
    <property type="component" value="Unassembled WGS sequence"/>
</dbReference>
<evidence type="ECO:0000313" key="3">
    <source>
        <dbReference type="Proteomes" id="UP000648816"/>
    </source>
</evidence>
<dbReference type="AlphaFoldDB" id="A0A923F5Q9"/>
<protein>
    <submittedName>
        <fullName evidence="1">Uncharacterized protein</fullName>
    </submittedName>
</protein>
<evidence type="ECO:0000313" key="1">
    <source>
        <dbReference type="EMBL" id="MBC3342974.1"/>
    </source>
</evidence>
<organism evidence="1">
    <name type="scientific">Pseudomonas khorasanensis</name>
    <dbReference type="NCBI Taxonomy" id="2745508"/>
    <lineage>
        <taxon>Bacteria</taxon>
        <taxon>Pseudomonadati</taxon>
        <taxon>Pseudomonadota</taxon>
        <taxon>Gammaproteobacteria</taxon>
        <taxon>Pseudomonadales</taxon>
        <taxon>Pseudomonadaceae</taxon>
        <taxon>Pseudomonas</taxon>
    </lineage>
</organism>
<dbReference type="EMBL" id="JABWQP010000007">
    <property type="protein sequence ID" value="MBC3342974.1"/>
    <property type="molecule type" value="Genomic_DNA"/>
</dbReference>
<reference evidence="2" key="3">
    <citation type="submission" date="2021-06" db="EMBL/GenBank/DDBJ databases">
        <title>Updating the genus Pseudomonas: Description of 43 new species and partition of the Pseudomonas putida group.</title>
        <authorList>
            <person name="Girard L."/>
            <person name="Lood C."/>
            <person name="Vandamme P."/>
            <person name="Rokni-Zadeh H."/>
            <person name="Van Noort V."/>
            <person name="Hofte M."/>
            <person name="Lavigne R."/>
            <person name="De Mot R."/>
        </authorList>
    </citation>
    <scope>NUCLEOTIDE SEQUENCE</scope>
    <source>
        <strain evidence="2">SWRI153</strain>
    </source>
</reference>
<keyword evidence="3" id="KW-1185">Reference proteome</keyword>
<name>A0A923F5Q9_9PSED</name>